<dbReference type="InterPro" id="IPR048458">
    <property type="entry name" value="MalQ_N"/>
</dbReference>
<comment type="catalytic activity">
    <reaction evidence="1 10">
        <text>Transfers a segment of a (1-&gt;4)-alpha-D-glucan to a new position in an acceptor, which may be glucose or a (1-&gt;4)-alpha-D-glucan.</text>
        <dbReference type="EC" id="2.4.1.25"/>
    </reaction>
</comment>
<evidence type="ECO:0000259" key="11">
    <source>
        <dbReference type="Pfam" id="PF21226"/>
    </source>
</evidence>
<dbReference type="Pfam" id="PF21226">
    <property type="entry name" value="MalQ_N"/>
    <property type="match status" value="1"/>
</dbReference>
<comment type="caution">
    <text evidence="12">The sequence shown here is derived from an EMBL/GenBank/DDBJ whole genome shotgun (WGS) entry which is preliminary data.</text>
</comment>
<dbReference type="Pfam" id="PF02446">
    <property type="entry name" value="Glyco_hydro_77"/>
    <property type="match status" value="1"/>
</dbReference>
<organism evidence="12 13">
    <name type="scientific">Microlunatus parietis</name>
    <dbReference type="NCBI Taxonomy" id="682979"/>
    <lineage>
        <taxon>Bacteria</taxon>
        <taxon>Bacillati</taxon>
        <taxon>Actinomycetota</taxon>
        <taxon>Actinomycetes</taxon>
        <taxon>Propionibacteriales</taxon>
        <taxon>Propionibacteriaceae</taxon>
        <taxon>Microlunatus</taxon>
    </lineage>
</organism>
<evidence type="ECO:0000313" key="12">
    <source>
        <dbReference type="EMBL" id="NYE74268.1"/>
    </source>
</evidence>
<proteinExistence type="inferred from homology"/>
<evidence type="ECO:0000256" key="8">
    <source>
        <dbReference type="ARBA" id="ARBA00031423"/>
    </source>
</evidence>
<dbReference type="NCBIfam" id="TIGR00217">
    <property type="entry name" value="malQ"/>
    <property type="match status" value="1"/>
</dbReference>
<dbReference type="PANTHER" id="PTHR32438">
    <property type="entry name" value="4-ALPHA-GLUCANOTRANSFERASE DPE1, CHLOROPLASTIC/AMYLOPLASTIC"/>
    <property type="match status" value="1"/>
</dbReference>
<dbReference type="AlphaFoldDB" id="A0A7Y9IC98"/>
<dbReference type="EC" id="2.4.1.25" evidence="3 10"/>
<evidence type="ECO:0000256" key="5">
    <source>
        <dbReference type="ARBA" id="ARBA00022676"/>
    </source>
</evidence>
<accession>A0A7Y9IC98</accession>
<evidence type="ECO:0000256" key="9">
    <source>
        <dbReference type="ARBA" id="ARBA00031501"/>
    </source>
</evidence>
<dbReference type="SUPFAM" id="SSF51445">
    <property type="entry name" value="(Trans)glycosidases"/>
    <property type="match status" value="1"/>
</dbReference>
<evidence type="ECO:0000256" key="7">
    <source>
        <dbReference type="ARBA" id="ARBA00023277"/>
    </source>
</evidence>
<keyword evidence="7 10" id="KW-0119">Carbohydrate metabolism</keyword>
<evidence type="ECO:0000256" key="2">
    <source>
        <dbReference type="ARBA" id="ARBA00005684"/>
    </source>
</evidence>
<name>A0A7Y9IC98_9ACTN</name>
<comment type="similarity">
    <text evidence="2 10">Belongs to the disproportionating enzyme family.</text>
</comment>
<dbReference type="GO" id="GO:0005975">
    <property type="term" value="P:carbohydrate metabolic process"/>
    <property type="evidence" value="ECO:0007669"/>
    <property type="project" value="InterPro"/>
</dbReference>
<sequence length="719" mass="79691">MSSADPDLIRLAQAYRIDTEYYDWRGNLTRVDPATIVGVLAGLEVDASSPDSVRAALADHELAPWRSALPPCVTVRRGQSIAVPVHAPAGSEVRLTLGYEDGRPDLELAAPDGPDGDREVAGALIQRWSYPLPDDLPTGYHTLRAEVGDARAEAALIVTPDRLDWPGGLAARPGWGLAAQLYSVRSESSWGSGDLVDLTDLAAWAAVEHGGDFVVINPVHAAEPVPPLEPSPYLPASRRFVHPLYLRPEAIFEYATLRRKDRKRIRRLRERLLQTPGVGYRIDRNAAWAAKLAALKIIFGAGRTPGRQLAFAGYVEREGSSLTDFATWSVLAERHGPDSRTWPEPYRDPRSAEVQRFADDHAAEIDFVRWLQWQCDEQLSRTQDDARRFGMRLGVLHDLAVGVHPGGADAWRLRDCYAGGFSVGAPPDAYNQLGQDWNQPPWRPDRLAETGYRPFREMVAALLRHAGGLRVDHVIGLFRLWWIPREAGPKEGTYVRYDHEALVGILALEAERAGAVIIGEDLGTVEPAARDFLRERGILGTSILWFERDYQADTPLPAEHWRTACLASVTTHDLPPTAAYLRDDHVRLRERLGLLERPLAEELAGSRAEREGWLTELRGRGLLAEDDQGEQPVVEALHRFLSATPAVLRVAALPDLVGDRRVQNQPGTIDQHPNWRMPLSHPDGRPMTLEELIMSPRAAALAEVMAAGLRTDQDHSAGR</sequence>
<gene>
    <name evidence="12" type="ORF">BKA15_005597</name>
</gene>
<dbReference type="RefSeq" id="WP_179756448.1">
    <property type="nucleotide sequence ID" value="NZ_JACCBU010000001.1"/>
</dbReference>
<evidence type="ECO:0000256" key="4">
    <source>
        <dbReference type="ARBA" id="ARBA00020295"/>
    </source>
</evidence>
<dbReference type="InterPro" id="IPR017853">
    <property type="entry name" value="GH"/>
</dbReference>
<dbReference type="Proteomes" id="UP000569914">
    <property type="component" value="Unassembled WGS sequence"/>
</dbReference>
<dbReference type="InterPro" id="IPR003385">
    <property type="entry name" value="Glyco_hydro_77"/>
</dbReference>
<dbReference type="PANTHER" id="PTHR32438:SF5">
    <property type="entry name" value="4-ALPHA-GLUCANOTRANSFERASE DPE1, CHLOROPLASTIC_AMYLOPLASTIC"/>
    <property type="match status" value="1"/>
</dbReference>
<keyword evidence="13" id="KW-1185">Reference proteome</keyword>
<dbReference type="GO" id="GO:0004134">
    <property type="term" value="F:4-alpha-glucanotransferase activity"/>
    <property type="evidence" value="ECO:0007669"/>
    <property type="project" value="UniProtKB-EC"/>
</dbReference>
<evidence type="ECO:0000256" key="3">
    <source>
        <dbReference type="ARBA" id="ARBA00012560"/>
    </source>
</evidence>
<keyword evidence="6 10" id="KW-0808">Transferase</keyword>
<evidence type="ECO:0000313" key="13">
    <source>
        <dbReference type="Proteomes" id="UP000569914"/>
    </source>
</evidence>
<dbReference type="EMBL" id="JACCBU010000001">
    <property type="protein sequence ID" value="NYE74268.1"/>
    <property type="molecule type" value="Genomic_DNA"/>
</dbReference>
<keyword evidence="5 10" id="KW-0328">Glycosyltransferase</keyword>
<evidence type="ECO:0000256" key="1">
    <source>
        <dbReference type="ARBA" id="ARBA00000439"/>
    </source>
</evidence>
<feature type="domain" description="MalQ N-terminal beta-sandwich" evidence="11">
    <location>
        <begin position="69"/>
        <end position="160"/>
    </location>
</feature>
<protein>
    <recommendedName>
        <fullName evidence="4 10">4-alpha-glucanotransferase</fullName>
        <ecNumber evidence="3 10">2.4.1.25</ecNumber>
    </recommendedName>
    <alternativeName>
        <fullName evidence="8 10">Amylomaltase</fullName>
    </alternativeName>
    <alternativeName>
        <fullName evidence="9 10">Disproportionating enzyme</fullName>
    </alternativeName>
</protein>
<evidence type="ECO:0000256" key="10">
    <source>
        <dbReference type="RuleBase" id="RU361207"/>
    </source>
</evidence>
<dbReference type="Gene3D" id="3.20.20.80">
    <property type="entry name" value="Glycosidases"/>
    <property type="match status" value="1"/>
</dbReference>
<evidence type="ECO:0000256" key="6">
    <source>
        <dbReference type="ARBA" id="ARBA00022679"/>
    </source>
</evidence>
<reference evidence="12 13" key="1">
    <citation type="submission" date="2020-07" db="EMBL/GenBank/DDBJ databases">
        <title>Sequencing the genomes of 1000 actinobacteria strains.</title>
        <authorList>
            <person name="Klenk H.-P."/>
        </authorList>
    </citation>
    <scope>NUCLEOTIDE SEQUENCE [LARGE SCALE GENOMIC DNA]</scope>
    <source>
        <strain evidence="12 13">DSM 22083</strain>
    </source>
</reference>